<dbReference type="Pfam" id="PF19353">
    <property type="entry name" value="DUF5930"/>
    <property type="match status" value="2"/>
</dbReference>
<evidence type="ECO:0000256" key="6">
    <source>
        <dbReference type="ARBA" id="ARBA00023049"/>
    </source>
</evidence>
<keyword evidence="8" id="KW-0472">Membrane</keyword>
<keyword evidence="3" id="KW-0479">Metal-binding</keyword>
<dbReference type="RefSeq" id="WP_009541598.1">
    <property type="nucleotide sequence ID" value="NZ_ANHY01000016.1"/>
</dbReference>
<dbReference type="InterPro" id="IPR016047">
    <property type="entry name" value="M23ase_b-sheet_dom"/>
</dbReference>
<dbReference type="GO" id="GO:0006508">
    <property type="term" value="P:proteolysis"/>
    <property type="evidence" value="ECO:0007669"/>
    <property type="project" value="UniProtKB-KW"/>
</dbReference>
<keyword evidence="2" id="KW-0645">Protease</keyword>
<feature type="coiled-coil region" evidence="7">
    <location>
        <begin position="194"/>
        <end position="277"/>
    </location>
</feature>
<evidence type="ECO:0000256" key="8">
    <source>
        <dbReference type="SAM" id="Phobius"/>
    </source>
</evidence>
<evidence type="ECO:0000256" key="4">
    <source>
        <dbReference type="ARBA" id="ARBA00022801"/>
    </source>
</evidence>
<dbReference type="PANTHER" id="PTHR21666">
    <property type="entry name" value="PEPTIDASE-RELATED"/>
    <property type="match status" value="1"/>
</dbReference>
<comment type="cofactor">
    <cofactor evidence="1">
        <name>Zn(2+)</name>
        <dbReference type="ChEBI" id="CHEBI:29105"/>
    </cofactor>
</comment>
<keyword evidence="8" id="KW-0812">Transmembrane</keyword>
<dbReference type="PANTHER" id="PTHR21666:SF288">
    <property type="entry name" value="CELL DIVISION PROTEIN YTFB"/>
    <property type="match status" value="1"/>
</dbReference>
<evidence type="ECO:0000313" key="12">
    <source>
        <dbReference type="Proteomes" id="UP000009881"/>
    </source>
</evidence>
<sequence length="497" mass="54699">MSQFDPQERNVSKARLTLRRWFPERQIIVRSGERVRSLKLSSASQVAVFAAGLAVGGWMAFSSAMFVGHEQIISAKNEEVDRVRSAYKGLLAQVSVYKERIAGITDSLERNHAHILSLVDQNLTLDTRLESMERELASTAQERDAIERKSADLAGQIKKLKSEIVTAASVGGDGEVAPPVALASMDASDLVEEMGAVEIRRARASRERDALRQELERLEKDLGQAERGGDIIETDLDSIEVELRRVVLQRDLATAQREAMRKRVDALEKTIAGMERSQIELFTRFTDLAGDKIEEVETALSSTGIDLDALVTKTQKRFGTGGPFVPSVPEGEEADPLKQSMNDAHLKLDRLDVLRRLTSTMPLAEPMKPGYRISSTFGRRSDPINGRAAVHEGLDMVSHYKSPIVAPGPGKVVYAGWRGRYGRLVEIDHGNGLRTRYGHMAKVLVKKGQTVETGTEIGLLGNSGRSTGAHLHYEVLVNGEPHDPMLFIKAGSDVFKG</sequence>
<comment type="caution">
    <text evidence="11">The sequence shown here is derived from an EMBL/GenBank/DDBJ whole genome shotgun (WGS) entry which is preliminary data.</text>
</comment>
<evidence type="ECO:0000313" key="11">
    <source>
        <dbReference type="EMBL" id="EKV28368.1"/>
    </source>
</evidence>
<reference evidence="11 12" key="1">
    <citation type="journal article" date="2013" name="Genome Announc.">
        <title>Draft Genome Sequence of an Alphaproteobacterium, Caenispirillum salinarum AK4(T), Isolated from a Solar Saltern.</title>
        <authorList>
            <person name="Khatri I."/>
            <person name="Singh A."/>
            <person name="Korpole S."/>
            <person name="Pinnaka A.K."/>
            <person name="Subramanian S."/>
        </authorList>
    </citation>
    <scope>NUCLEOTIDE SEQUENCE [LARGE SCALE GENOMIC DNA]</scope>
    <source>
        <strain evidence="11 12">AK4</strain>
    </source>
</reference>
<dbReference type="Pfam" id="PF01551">
    <property type="entry name" value="Peptidase_M23"/>
    <property type="match status" value="1"/>
</dbReference>
<proteinExistence type="predicted"/>
<keyword evidence="7" id="KW-0175">Coiled coil</keyword>
<feature type="domain" description="DUF5930" evidence="10">
    <location>
        <begin position="9"/>
        <end position="99"/>
    </location>
</feature>
<accession>K9HCU9</accession>
<organism evidence="11 12">
    <name type="scientific">Caenispirillum salinarum AK4</name>
    <dbReference type="NCBI Taxonomy" id="1238182"/>
    <lineage>
        <taxon>Bacteria</taxon>
        <taxon>Pseudomonadati</taxon>
        <taxon>Pseudomonadota</taxon>
        <taxon>Alphaproteobacteria</taxon>
        <taxon>Rhodospirillales</taxon>
        <taxon>Novispirillaceae</taxon>
        <taxon>Caenispirillum</taxon>
    </lineage>
</organism>
<dbReference type="PATRIC" id="fig|1238182.3.peg.3156"/>
<dbReference type="eggNOG" id="COG0739">
    <property type="taxonomic scope" value="Bacteria"/>
</dbReference>
<dbReference type="SUPFAM" id="SSF51261">
    <property type="entry name" value="Duplicated hybrid motif"/>
    <property type="match status" value="1"/>
</dbReference>
<feature type="coiled-coil region" evidence="7">
    <location>
        <begin position="122"/>
        <end position="163"/>
    </location>
</feature>
<dbReference type="CDD" id="cd12797">
    <property type="entry name" value="M23_peptidase"/>
    <property type="match status" value="1"/>
</dbReference>
<feature type="transmembrane region" description="Helical" evidence="8">
    <location>
        <begin position="46"/>
        <end position="67"/>
    </location>
</feature>
<keyword evidence="8" id="KW-1133">Transmembrane helix</keyword>
<dbReference type="EMBL" id="ANHY01000016">
    <property type="protein sequence ID" value="EKV28368.1"/>
    <property type="molecule type" value="Genomic_DNA"/>
</dbReference>
<keyword evidence="5" id="KW-0862">Zinc</keyword>
<evidence type="ECO:0000259" key="9">
    <source>
        <dbReference type="Pfam" id="PF01551"/>
    </source>
</evidence>
<dbReference type="AlphaFoldDB" id="K9HCU9"/>
<evidence type="ECO:0000256" key="2">
    <source>
        <dbReference type="ARBA" id="ARBA00022670"/>
    </source>
</evidence>
<feature type="domain" description="DUF5930" evidence="10">
    <location>
        <begin position="199"/>
        <end position="372"/>
    </location>
</feature>
<dbReference type="GO" id="GO:0004222">
    <property type="term" value="F:metalloendopeptidase activity"/>
    <property type="evidence" value="ECO:0007669"/>
    <property type="project" value="TreeGrafter"/>
</dbReference>
<evidence type="ECO:0000259" key="10">
    <source>
        <dbReference type="Pfam" id="PF19353"/>
    </source>
</evidence>
<dbReference type="Proteomes" id="UP000009881">
    <property type="component" value="Unassembled WGS sequence"/>
</dbReference>
<evidence type="ECO:0000256" key="7">
    <source>
        <dbReference type="SAM" id="Coils"/>
    </source>
</evidence>
<dbReference type="Gene3D" id="2.70.70.10">
    <property type="entry name" value="Glucose Permease (Domain IIA)"/>
    <property type="match status" value="1"/>
</dbReference>
<evidence type="ECO:0000256" key="3">
    <source>
        <dbReference type="ARBA" id="ARBA00022723"/>
    </source>
</evidence>
<dbReference type="STRING" id="1238182.C882_0942"/>
<protein>
    <submittedName>
        <fullName evidence="11">Membrane protein</fullName>
    </submittedName>
</protein>
<gene>
    <name evidence="11" type="ORF">C882_0942</name>
</gene>
<dbReference type="InterPro" id="IPR045974">
    <property type="entry name" value="DUF5930"/>
</dbReference>
<evidence type="ECO:0000256" key="5">
    <source>
        <dbReference type="ARBA" id="ARBA00022833"/>
    </source>
</evidence>
<dbReference type="InterPro" id="IPR050570">
    <property type="entry name" value="Cell_wall_metabolism_enzyme"/>
</dbReference>
<dbReference type="GO" id="GO:0046872">
    <property type="term" value="F:metal ion binding"/>
    <property type="evidence" value="ECO:0007669"/>
    <property type="project" value="UniProtKB-KW"/>
</dbReference>
<dbReference type="InterPro" id="IPR011055">
    <property type="entry name" value="Dup_hybrid_motif"/>
</dbReference>
<keyword evidence="4" id="KW-0378">Hydrolase</keyword>
<name>K9HCU9_9PROT</name>
<feature type="domain" description="M23ase beta-sheet core" evidence="9">
    <location>
        <begin position="390"/>
        <end position="484"/>
    </location>
</feature>
<keyword evidence="12" id="KW-1185">Reference proteome</keyword>
<keyword evidence="6" id="KW-0482">Metalloprotease</keyword>
<evidence type="ECO:0000256" key="1">
    <source>
        <dbReference type="ARBA" id="ARBA00001947"/>
    </source>
</evidence>